<proteinExistence type="inferred from homology"/>
<evidence type="ECO:0000256" key="1">
    <source>
        <dbReference type="ARBA" id="ARBA00044504"/>
    </source>
</evidence>
<dbReference type="AlphaFoldDB" id="A0AA38SP33"/>
<accession>A0AA38SP33</accession>
<reference evidence="3" key="1">
    <citation type="submission" date="2023-03" db="EMBL/GenBank/DDBJ databases">
        <title>Chromosome-scale reference genome and RAD-based genetic map of yellow starthistle (Centaurea solstitialis) reveal putative structural variation and QTLs associated with invader traits.</title>
        <authorList>
            <person name="Reatini B."/>
            <person name="Cang F.A."/>
            <person name="Jiang Q."/>
            <person name="Mckibben M.T.W."/>
            <person name="Barker M.S."/>
            <person name="Rieseberg L.H."/>
            <person name="Dlugosch K.M."/>
        </authorList>
    </citation>
    <scope>NUCLEOTIDE SEQUENCE</scope>
    <source>
        <strain evidence="3">CAN-66</strain>
        <tissue evidence="3">Leaf</tissue>
    </source>
</reference>
<feature type="transmembrane region" description="Helical" evidence="2">
    <location>
        <begin position="7"/>
        <end position="29"/>
    </location>
</feature>
<comment type="similarity">
    <text evidence="1">Belongs to the major facilitator superfamily. Phosphate:H(+) symporter (TC 2.A.1.9) family.</text>
</comment>
<keyword evidence="2" id="KW-1133">Transmembrane helix</keyword>
<dbReference type="Gene3D" id="1.20.1250.20">
    <property type="entry name" value="MFS general substrate transporter like domains"/>
    <property type="match status" value="1"/>
</dbReference>
<keyword evidence="2" id="KW-0472">Membrane</keyword>
<dbReference type="Proteomes" id="UP001172457">
    <property type="component" value="Chromosome 7"/>
</dbReference>
<sequence length="89" mass="10029">MSLHSSSTAMVSLLVAIGFYLSTGITSLIRRNTGWLMDDINDGRLDMVYWLLAAIGLLNFGYFLICVKMFRYKLDKNDDNNRVIIASSS</sequence>
<gene>
    <name evidence="3" type="ORF">OSB04_026502</name>
</gene>
<dbReference type="PANTHER" id="PTHR11654">
    <property type="entry name" value="OLIGOPEPTIDE TRANSPORTER-RELATED"/>
    <property type="match status" value="1"/>
</dbReference>
<comment type="caution">
    <text evidence="3">The sequence shown here is derived from an EMBL/GenBank/DDBJ whole genome shotgun (WGS) entry which is preliminary data.</text>
</comment>
<keyword evidence="2" id="KW-0812">Transmembrane</keyword>
<evidence type="ECO:0000313" key="4">
    <source>
        <dbReference type="Proteomes" id="UP001172457"/>
    </source>
</evidence>
<feature type="transmembrane region" description="Helical" evidence="2">
    <location>
        <begin position="49"/>
        <end position="67"/>
    </location>
</feature>
<dbReference type="InterPro" id="IPR036259">
    <property type="entry name" value="MFS_trans_sf"/>
</dbReference>
<protein>
    <submittedName>
        <fullName evidence="3">Uncharacterized protein</fullName>
    </submittedName>
</protein>
<name>A0AA38SP33_9ASTR</name>
<evidence type="ECO:0000313" key="3">
    <source>
        <dbReference type="EMBL" id="KAJ9539996.1"/>
    </source>
</evidence>
<dbReference type="EMBL" id="JARYMX010000007">
    <property type="protein sequence ID" value="KAJ9539996.1"/>
    <property type="molecule type" value="Genomic_DNA"/>
</dbReference>
<organism evidence="3 4">
    <name type="scientific">Centaurea solstitialis</name>
    <name type="common">yellow star-thistle</name>
    <dbReference type="NCBI Taxonomy" id="347529"/>
    <lineage>
        <taxon>Eukaryota</taxon>
        <taxon>Viridiplantae</taxon>
        <taxon>Streptophyta</taxon>
        <taxon>Embryophyta</taxon>
        <taxon>Tracheophyta</taxon>
        <taxon>Spermatophyta</taxon>
        <taxon>Magnoliopsida</taxon>
        <taxon>eudicotyledons</taxon>
        <taxon>Gunneridae</taxon>
        <taxon>Pentapetalae</taxon>
        <taxon>asterids</taxon>
        <taxon>campanulids</taxon>
        <taxon>Asterales</taxon>
        <taxon>Asteraceae</taxon>
        <taxon>Carduoideae</taxon>
        <taxon>Cardueae</taxon>
        <taxon>Centaureinae</taxon>
        <taxon>Centaurea</taxon>
    </lineage>
</organism>
<keyword evidence="4" id="KW-1185">Reference proteome</keyword>
<evidence type="ECO:0000256" key="2">
    <source>
        <dbReference type="SAM" id="Phobius"/>
    </source>
</evidence>